<dbReference type="AlphaFoldDB" id="A0A844G4C4"/>
<evidence type="ECO:0000256" key="3">
    <source>
        <dbReference type="ARBA" id="ARBA00022723"/>
    </source>
</evidence>
<comment type="caution">
    <text evidence="9">The sequence shown here is derived from an EMBL/GenBank/DDBJ whole genome shotgun (WGS) entry which is preliminary data.</text>
</comment>
<dbReference type="GO" id="GO:0052689">
    <property type="term" value="F:carboxylic ester hydrolase activity"/>
    <property type="evidence" value="ECO:0007669"/>
    <property type="project" value="UniProtKB-KW"/>
</dbReference>
<dbReference type="Gene3D" id="3.40.50.1820">
    <property type="entry name" value="alpha/beta hydrolase"/>
    <property type="match status" value="1"/>
</dbReference>
<dbReference type="InterPro" id="IPR029058">
    <property type="entry name" value="AB_hydrolase_fold"/>
</dbReference>
<feature type="signal peptide" evidence="8">
    <location>
        <begin position="1"/>
        <end position="33"/>
    </location>
</feature>
<proteinExistence type="inferred from homology"/>
<evidence type="ECO:0000313" key="10">
    <source>
        <dbReference type="Proteomes" id="UP000435649"/>
    </source>
</evidence>
<keyword evidence="6" id="KW-0106">Calcium</keyword>
<sequence length="506" mass="55379">MDKISRIQDGVKMKRFSFLLLSGLMAAFDSGMAASGQPDTVRKCAVPNGKVLSAVYTDASEFTDANRNTITGIPPRTIVKLLLQPAKGSNINVEVWLPDAGRWNGRFVGLGNGGAAGSINPAGFIGWIKRGYAVAATDMGTAPNDNSGVGNPEVWKDFGYRATHLMTTAARQLIQSCYGKPPAFSYFVGASTGGQQALQEAQRYPDDYDGIVANVPAHCRTPLHAYFLWNWQLVRRHPLTPEQDRSIMRSGIEYMAQREISQLAGKAVSDPRVTPEEIEGVIALAMKNDPSLTPEHAGMLRKIFNGPVNSAGERIFNGVPVGSSILAATGHLYLFRWAFGLEQELAELNFDADMDAYTKKLGPVLNAENPDLSAFARRGGRLVMFSGTADSIVPYHATLDYYERCAAEAGSPEKLQEFFVYYLVPGMEHGINGVTDPFSLLVNWCEKGVRPGEIRLKRQYGEETVDIPLYPYPQKTGYTPERGFFPEPALRGAAPVAPRYRPEAAE</sequence>
<gene>
    <name evidence="9" type="ORF">FYJ85_12280</name>
</gene>
<evidence type="ECO:0000256" key="8">
    <source>
        <dbReference type="SAM" id="SignalP"/>
    </source>
</evidence>
<organism evidence="9 10">
    <name type="scientific">Victivallis lenta</name>
    <dbReference type="NCBI Taxonomy" id="2606640"/>
    <lineage>
        <taxon>Bacteria</taxon>
        <taxon>Pseudomonadati</taxon>
        <taxon>Lentisphaerota</taxon>
        <taxon>Lentisphaeria</taxon>
        <taxon>Victivallales</taxon>
        <taxon>Victivallaceae</taxon>
        <taxon>Victivallis</taxon>
    </lineage>
</organism>
<dbReference type="Proteomes" id="UP000435649">
    <property type="component" value="Unassembled WGS sequence"/>
</dbReference>
<name>A0A844G4C4_9BACT</name>
<keyword evidence="3" id="KW-0479">Metal-binding</keyword>
<evidence type="ECO:0000313" key="9">
    <source>
        <dbReference type="EMBL" id="MST97814.1"/>
    </source>
</evidence>
<evidence type="ECO:0000256" key="5">
    <source>
        <dbReference type="ARBA" id="ARBA00022801"/>
    </source>
</evidence>
<dbReference type="PANTHER" id="PTHR33938:SF15">
    <property type="entry name" value="FERULOYL ESTERASE B-RELATED"/>
    <property type="match status" value="1"/>
</dbReference>
<dbReference type="EMBL" id="VUNS01000013">
    <property type="protein sequence ID" value="MST97814.1"/>
    <property type="molecule type" value="Genomic_DNA"/>
</dbReference>
<evidence type="ECO:0000256" key="6">
    <source>
        <dbReference type="ARBA" id="ARBA00022837"/>
    </source>
</evidence>
<keyword evidence="7" id="KW-1015">Disulfide bond</keyword>
<evidence type="ECO:0000256" key="4">
    <source>
        <dbReference type="ARBA" id="ARBA00022729"/>
    </source>
</evidence>
<dbReference type="PANTHER" id="PTHR33938">
    <property type="entry name" value="FERULOYL ESTERASE B-RELATED"/>
    <property type="match status" value="1"/>
</dbReference>
<keyword evidence="10" id="KW-1185">Reference proteome</keyword>
<keyword evidence="5 9" id="KW-0378">Hydrolase</keyword>
<dbReference type="InterPro" id="IPR011118">
    <property type="entry name" value="Tannase/feruloyl_esterase"/>
</dbReference>
<comment type="similarity">
    <text evidence="1">Belongs to the tannase family.</text>
</comment>
<keyword evidence="4 8" id="KW-0732">Signal</keyword>
<keyword evidence="2" id="KW-0719">Serine esterase</keyword>
<dbReference type="RefSeq" id="WP_154418914.1">
    <property type="nucleotide sequence ID" value="NZ_VUNS01000013.1"/>
</dbReference>
<dbReference type="SUPFAM" id="SSF53474">
    <property type="entry name" value="alpha/beta-Hydrolases"/>
    <property type="match status" value="1"/>
</dbReference>
<evidence type="ECO:0000256" key="2">
    <source>
        <dbReference type="ARBA" id="ARBA00022487"/>
    </source>
</evidence>
<evidence type="ECO:0000256" key="7">
    <source>
        <dbReference type="ARBA" id="ARBA00023157"/>
    </source>
</evidence>
<evidence type="ECO:0000256" key="1">
    <source>
        <dbReference type="ARBA" id="ARBA00006249"/>
    </source>
</evidence>
<accession>A0A844G4C4</accession>
<dbReference type="GO" id="GO:0046872">
    <property type="term" value="F:metal ion binding"/>
    <property type="evidence" value="ECO:0007669"/>
    <property type="project" value="UniProtKB-KW"/>
</dbReference>
<reference evidence="9 10" key="1">
    <citation type="submission" date="2019-08" db="EMBL/GenBank/DDBJ databases">
        <title>In-depth cultivation of the pig gut microbiome towards novel bacterial diversity and tailored functional studies.</title>
        <authorList>
            <person name="Wylensek D."/>
            <person name="Hitch T.C.A."/>
            <person name="Clavel T."/>
        </authorList>
    </citation>
    <scope>NUCLEOTIDE SEQUENCE [LARGE SCALE GENOMIC DNA]</scope>
    <source>
        <strain evidence="9 10">BBE-744-WT-12</strain>
    </source>
</reference>
<protein>
    <submittedName>
        <fullName evidence="9">Tannase/feruloyl esterase family alpha/beta hydrolase</fullName>
    </submittedName>
</protein>
<feature type="chain" id="PRO_5032741331" evidence="8">
    <location>
        <begin position="34"/>
        <end position="506"/>
    </location>
</feature>
<dbReference type="Pfam" id="PF07519">
    <property type="entry name" value="Tannase"/>
    <property type="match status" value="2"/>
</dbReference>